<reference evidence="2 3" key="1">
    <citation type="submission" date="2018-12" db="EMBL/GenBank/DDBJ databases">
        <authorList>
            <person name="Feng G."/>
            <person name="Zhu H."/>
        </authorList>
    </citation>
    <scope>NUCLEOTIDE SEQUENCE [LARGE SCALE GENOMIC DNA]</scope>
    <source>
        <strain evidence="2 3">KCTC 12533</strain>
    </source>
</reference>
<dbReference type="OrthoDB" id="864963at2"/>
<accession>A0A3R9PAR5</accession>
<keyword evidence="1" id="KW-0732">Signal</keyword>
<name>A0A3R9PAR5_9BACT</name>
<comment type="caution">
    <text evidence="2">The sequence shown here is derived from an EMBL/GenBank/DDBJ whole genome shotgun (WGS) entry which is preliminary data.</text>
</comment>
<evidence type="ECO:0000313" key="3">
    <source>
        <dbReference type="Proteomes" id="UP000273500"/>
    </source>
</evidence>
<organism evidence="2 3">
    <name type="scientific">Hymenobacter rigui</name>
    <dbReference type="NCBI Taxonomy" id="334424"/>
    <lineage>
        <taxon>Bacteria</taxon>
        <taxon>Pseudomonadati</taxon>
        <taxon>Bacteroidota</taxon>
        <taxon>Cytophagia</taxon>
        <taxon>Cytophagales</taxon>
        <taxon>Hymenobacteraceae</taxon>
        <taxon>Hymenobacter</taxon>
    </lineage>
</organism>
<proteinExistence type="predicted"/>
<feature type="chain" id="PRO_5018555661" evidence="1">
    <location>
        <begin position="23"/>
        <end position="506"/>
    </location>
</feature>
<evidence type="ECO:0000256" key="1">
    <source>
        <dbReference type="SAM" id="SignalP"/>
    </source>
</evidence>
<keyword evidence="3" id="KW-1185">Reference proteome</keyword>
<dbReference type="NCBIfam" id="TIGR04183">
    <property type="entry name" value="Por_Secre_tail"/>
    <property type="match status" value="1"/>
</dbReference>
<dbReference type="EMBL" id="RWIT01000006">
    <property type="protein sequence ID" value="RSK48023.1"/>
    <property type="molecule type" value="Genomic_DNA"/>
</dbReference>
<feature type="signal peptide" evidence="1">
    <location>
        <begin position="1"/>
        <end position="22"/>
    </location>
</feature>
<sequence length="506" mass="51987">MNLTTPGNLLALGLLLSTPAAAQTLTVQDATLGLQPGAVLTVQGGVQLSGASTSISNSGTLRLTGDWTNNAGPAALNATTGTVMLAGTALQRIAGSATTTFHTLDATGTTGPVQLQVATSVGVNAGGLQLGNTLLQLNGQTLTLNNPAPTALSVGSGRLISAVSSVPGKLVWVVGTATGTYTVPVGDATTTVPMQAVIGTAGVGAGGSLSFASYATPPSNLPYPAGVNQAPRQATSALDRYWLVEAAGYTTPPTATLTLNYLDAEAATPNTFNESSLRLLRWDGAAWQTVTSSVTPGQNRLTANNLASYGIFGAADPGAPLPVTLTRFTAAAQAANTELRWTTAAEVNNQGFGVEASRNGVQFQQLQFVPSQQPNSTGLQQYAYQHAGAGHQAPVWYYRLRQQDLNGTVTYSAVQTVRFDAQAPTLTVAPNPSAGRFTATVYAPAAQVATLQLHDALGRLVSQQPAALLPGNNPVAFGATERLPAGWYLLSTQVGGHTLRTRLVVE</sequence>
<dbReference type="AlphaFoldDB" id="A0A3R9PAR5"/>
<evidence type="ECO:0000313" key="2">
    <source>
        <dbReference type="EMBL" id="RSK48023.1"/>
    </source>
</evidence>
<dbReference type="Proteomes" id="UP000273500">
    <property type="component" value="Unassembled WGS sequence"/>
</dbReference>
<dbReference type="RefSeq" id="WP_125420595.1">
    <property type="nucleotide sequence ID" value="NZ_RWIT01000006.1"/>
</dbReference>
<dbReference type="InterPro" id="IPR026444">
    <property type="entry name" value="Secre_tail"/>
</dbReference>
<gene>
    <name evidence="2" type="ORF">EI291_13105</name>
</gene>
<protein>
    <submittedName>
        <fullName evidence="2">T9SS C-terminal target domain-containing protein</fullName>
    </submittedName>
</protein>